<evidence type="ECO:0000313" key="1">
    <source>
        <dbReference type="EMBL" id="OPA80574.1"/>
    </source>
</evidence>
<proteinExistence type="predicted"/>
<dbReference type="Proteomes" id="UP000190188">
    <property type="component" value="Unassembled WGS sequence"/>
</dbReference>
<protein>
    <submittedName>
        <fullName evidence="1">Uncharacterized protein</fullName>
    </submittedName>
</protein>
<name>A0A1T2XL26_9BACL</name>
<dbReference type="EMBL" id="MSZX01000002">
    <property type="protein sequence ID" value="OPA80574.1"/>
    <property type="molecule type" value="Genomic_DNA"/>
</dbReference>
<comment type="caution">
    <text evidence="1">The sequence shown here is derived from an EMBL/GenBank/DDBJ whole genome shotgun (WGS) entry which is preliminary data.</text>
</comment>
<evidence type="ECO:0000313" key="2">
    <source>
        <dbReference type="Proteomes" id="UP000190188"/>
    </source>
</evidence>
<reference evidence="1 2" key="1">
    <citation type="submission" date="2017-01" db="EMBL/GenBank/DDBJ databases">
        <title>Genome analysis of Paenibacillus selenitrireducens ES3-24.</title>
        <authorList>
            <person name="Xu D."/>
            <person name="Yao R."/>
            <person name="Zheng S."/>
        </authorList>
    </citation>
    <scope>NUCLEOTIDE SEQUENCE [LARGE SCALE GENOMIC DNA]</scope>
    <source>
        <strain evidence="1 2">ES3-24</strain>
    </source>
</reference>
<gene>
    <name evidence="1" type="ORF">BVG16_07590</name>
</gene>
<sequence length="82" mass="9247">MGAGFASSNWGADIMTTTLPRENDQMFFINKEVIVVKVFLSFQLVEVRYLSSFDTFIVDINVLYQYADERSSISIKLLGGVV</sequence>
<organism evidence="1 2">
    <name type="scientific">Paenibacillus selenitireducens</name>
    <dbReference type="NCBI Taxonomy" id="1324314"/>
    <lineage>
        <taxon>Bacteria</taxon>
        <taxon>Bacillati</taxon>
        <taxon>Bacillota</taxon>
        <taxon>Bacilli</taxon>
        <taxon>Bacillales</taxon>
        <taxon>Paenibacillaceae</taxon>
        <taxon>Paenibacillus</taxon>
    </lineage>
</organism>
<dbReference type="AlphaFoldDB" id="A0A1T2XL26"/>
<keyword evidence="2" id="KW-1185">Reference proteome</keyword>
<accession>A0A1T2XL26</accession>
<dbReference type="STRING" id="1324314.BVG16_07590"/>